<dbReference type="GO" id="GO:0003995">
    <property type="term" value="F:acyl-CoA dehydrogenase activity"/>
    <property type="evidence" value="ECO:0007669"/>
    <property type="project" value="TreeGrafter"/>
</dbReference>
<dbReference type="InterPro" id="IPR013786">
    <property type="entry name" value="AcylCoA_DH/ox_N"/>
</dbReference>
<dbReference type="Gene3D" id="1.10.540.10">
    <property type="entry name" value="Acyl-CoA dehydrogenase/oxidase, N-terminal domain"/>
    <property type="match status" value="1"/>
</dbReference>
<sequence>MAAAEEVVPLLARHAAEVDAEPRFPTEALAALRATGLMGLMVPEEHGGLGGTVLDLVDVAERLAAGCTSSALAWAMHCQQVDAIAHYAPQRLASELLPRLAAGELYLASVTTEEDKGGHLLTSRAPLREREGVLVLDRYAPVVTGGRHADGFLITMRADETALERDVRAVFAYRHELDVEVDGDWDTLGMRGTDSVPLRLRGELRADRVLVADGGWSEIALRSLIPVGHLGWAATWLGAARAALSDFLGAVRSPRRPRSVDVTSPLVAERIARVRTCLELASAYLHRAAEEVAELRSGGGRPEAAPTQIHLNTVKVAVAELAFEAVNRLVLLVGLGGGYRRGALERRFRDLRSASLNNADDRLLVATGTLALADRKVSLL</sequence>
<dbReference type="PANTHER" id="PTHR43884">
    <property type="entry name" value="ACYL-COA DEHYDROGENASE"/>
    <property type="match status" value="1"/>
</dbReference>
<evidence type="ECO:0000256" key="1">
    <source>
        <dbReference type="ARBA" id="ARBA00023002"/>
    </source>
</evidence>
<dbReference type="SUPFAM" id="SSF56645">
    <property type="entry name" value="Acyl-CoA dehydrogenase NM domain-like"/>
    <property type="match status" value="1"/>
</dbReference>
<evidence type="ECO:0000259" key="2">
    <source>
        <dbReference type="Pfam" id="PF02771"/>
    </source>
</evidence>
<dbReference type="PANTHER" id="PTHR43884:SF12">
    <property type="entry name" value="ISOVALERYL-COA DEHYDROGENASE, MITOCHONDRIAL-RELATED"/>
    <property type="match status" value="1"/>
</dbReference>
<evidence type="ECO:0000313" key="4">
    <source>
        <dbReference type="EMBL" id="ATE58324.1"/>
    </source>
</evidence>
<dbReference type="PIRSF" id="PIRSF016578">
    <property type="entry name" value="HsaA"/>
    <property type="match status" value="1"/>
</dbReference>
<dbReference type="Proteomes" id="UP000218505">
    <property type="component" value="Chromosome"/>
</dbReference>
<dbReference type="GO" id="GO:0050660">
    <property type="term" value="F:flavin adenine dinucleotide binding"/>
    <property type="evidence" value="ECO:0007669"/>
    <property type="project" value="InterPro"/>
</dbReference>
<name>A0A290ZH66_9PSEU</name>
<dbReference type="SUPFAM" id="SSF47203">
    <property type="entry name" value="Acyl-CoA dehydrogenase C-terminal domain-like"/>
    <property type="match status" value="1"/>
</dbReference>
<evidence type="ECO:0000259" key="3">
    <source>
        <dbReference type="Pfam" id="PF08028"/>
    </source>
</evidence>
<keyword evidence="1" id="KW-0560">Oxidoreductase</keyword>
<dbReference type="AlphaFoldDB" id="A0A290ZH66"/>
<proteinExistence type="predicted"/>
<keyword evidence="5" id="KW-1185">Reference proteome</keyword>
<dbReference type="Pfam" id="PF02771">
    <property type="entry name" value="Acyl-CoA_dh_N"/>
    <property type="match status" value="1"/>
</dbReference>
<dbReference type="InterPro" id="IPR009100">
    <property type="entry name" value="AcylCoA_DH/oxidase_NM_dom_sf"/>
</dbReference>
<dbReference type="Gene3D" id="1.20.140.10">
    <property type="entry name" value="Butyryl-CoA Dehydrogenase, subunit A, domain 3"/>
    <property type="match status" value="1"/>
</dbReference>
<protein>
    <submittedName>
        <fullName evidence="4">Acyl-CoA dehydrogenase</fullName>
    </submittedName>
</protein>
<dbReference type="EMBL" id="CP023445">
    <property type="protein sequence ID" value="ATE58324.1"/>
    <property type="molecule type" value="Genomic_DNA"/>
</dbReference>
<dbReference type="Pfam" id="PF08028">
    <property type="entry name" value="Acyl-CoA_dh_2"/>
    <property type="match status" value="1"/>
</dbReference>
<dbReference type="InterPro" id="IPR036250">
    <property type="entry name" value="AcylCo_DH-like_C"/>
</dbReference>
<dbReference type="InterPro" id="IPR013107">
    <property type="entry name" value="Acyl-CoA_DH_C"/>
</dbReference>
<accession>A0A290ZH66</accession>
<reference evidence="4" key="1">
    <citation type="submission" date="2017-09" db="EMBL/GenBank/DDBJ databases">
        <title>Complete Genome Sequence of ansamitocin-producing Bacterium Actinosynnema pretiosum X47.</title>
        <authorList>
            <person name="Cao G."/>
            <person name="Zong G."/>
            <person name="Zhong C."/>
            <person name="Fu J."/>
        </authorList>
    </citation>
    <scope>NUCLEOTIDE SEQUENCE [LARGE SCALE GENOMIC DNA]</scope>
    <source>
        <strain evidence="4">X47</strain>
    </source>
</reference>
<gene>
    <name evidence="4" type="ORF">CNX65_22755</name>
</gene>
<dbReference type="InterPro" id="IPR037069">
    <property type="entry name" value="AcylCoA_DH/ox_N_sf"/>
</dbReference>
<dbReference type="KEGG" id="apre:CNX65_22755"/>
<feature type="domain" description="Acyl-CoA dehydrogenase/oxidase N-terminal" evidence="2">
    <location>
        <begin position="11"/>
        <end position="104"/>
    </location>
</feature>
<feature type="domain" description="Acyl-CoA dehydrogenase C-terminal" evidence="3">
    <location>
        <begin position="231"/>
        <end position="353"/>
    </location>
</feature>
<dbReference type="InterPro" id="IPR046373">
    <property type="entry name" value="Acyl-CoA_Oxase/DH_mid-dom_sf"/>
</dbReference>
<evidence type="ECO:0000313" key="5">
    <source>
        <dbReference type="Proteomes" id="UP000218505"/>
    </source>
</evidence>
<organism evidence="4 5">
    <name type="scientific">Actinosynnema pretiosum</name>
    <dbReference type="NCBI Taxonomy" id="42197"/>
    <lineage>
        <taxon>Bacteria</taxon>
        <taxon>Bacillati</taxon>
        <taxon>Actinomycetota</taxon>
        <taxon>Actinomycetes</taxon>
        <taxon>Pseudonocardiales</taxon>
        <taxon>Pseudonocardiaceae</taxon>
        <taxon>Actinosynnema</taxon>
    </lineage>
</organism>
<dbReference type="Gene3D" id="2.40.110.10">
    <property type="entry name" value="Butyryl-CoA Dehydrogenase, subunit A, domain 2"/>
    <property type="match status" value="1"/>
</dbReference>